<gene>
    <name evidence="7" type="ORF">ACHAW5_006048</name>
</gene>
<dbReference type="FunFam" id="1.20.1160.11:FF:000003">
    <property type="entry name" value="Paired amphipathic helix SIN3-like protein"/>
    <property type="match status" value="1"/>
</dbReference>
<dbReference type="Pfam" id="PF08295">
    <property type="entry name" value="Sin3_corepress"/>
    <property type="match status" value="1"/>
</dbReference>
<keyword evidence="8" id="KW-1185">Reference proteome</keyword>
<dbReference type="InterPro" id="IPR013194">
    <property type="entry name" value="HDAC_interact_dom"/>
</dbReference>
<reference evidence="7 8" key="1">
    <citation type="submission" date="2024-10" db="EMBL/GenBank/DDBJ databases">
        <title>Updated reference genomes for cyclostephanoid diatoms.</title>
        <authorList>
            <person name="Roberts W.R."/>
            <person name="Alverson A.J."/>
        </authorList>
    </citation>
    <scope>NUCLEOTIDE SEQUENCE [LARGE SCALE GENOMIC DNA]</scope>
    <source>
        <strain evidence="7 8">AJA276-08</strain>
    </source>
</reference>
<feature type="compositionally biased region" description="Pro residues" evidence="5">
    <location>
        <begin position="239"/>
        <end position="248"/>
    </location>
</feature>
<dbReference type="Proteomes" id="UP001530315">
    <property type="component" value="Unassembled WGS sequence"/>
</dbReference>
<dbReference type="SUPFAM" id="SSF47762">
    <property type="entry name" value="PAH2 domain"/>
    <property type="match status" value="1"/>
</dbReference>
<name>A0ABD3QBD0_9STRA</name>
<feature type="compositionally biased region" description="Pro residues" evidence="5">
    <location>
        <begin position="64"/>
        <end position="74"/>
    </location>
</feature>
<dbReference type="AlphaFoldDB" id="A0ABD3QBD0"/>
<evidence type="ECO:0000313" key="8">
    <source>
        <dbReference type="Proteomes" id="UP001530315"/>
    </source>
</evidence>
<protein>
    <recommendedName>
        <fullName evidence="6">Histone deacetylase interacting domain-containing protein</fullName>
    </recommendedName>
</protein>
<sequence>MMGPRRTGGRPRGRRRGRFPPPPGGGGGPGSTAFAGGGGGSGPGGSGTTTGPPPQQGTTRPPAAGGPPPPPVLPAPSGAPAAAPAGAGQPIEFDHAINYVTTIKRRFASNTEVYRKFLEILHTYQKEQRGIKEVLDEVSLLFADHADLLKEFTYFLPDAVQGQAKAQLDVAAKKAEDRAWAREQAAAAAAASGARTAKQPGSAASGGATTRPAPWGEGSTSSSGSGGGGGGGGGGHPQPSLPPPPPSAPVGGMGRVVHPSPRGEPTVPSHIAKVPFGATKGRSEDREREISRGAVHGVVSFGAVRPPRRNEPTPAQAAQLLGRPTTIPPAPIQPLTSESMFFEHVKSHFLRRDLFPDKPIVNRKQTPYMEFIKCLHLFGAGILNKDELIQLLRGLFIQGSTPKNATNATNVGATHAAMALLSELEKVLVGRGPFAAQELTKKFRGKYGGYPLRAYDLAESTAKLTPSYRTYPSDYVFEKLTGEAERDSDLLNYQCFCVAQDWTAENKGEKYFKSLEAYDGIKVRCNAHEEILALVEDEMHEVDMAIERNASVMRVLEPVAEEATRLREQEENDGQPIGRLQYKLRNRTLSSVHIGAIARIYGESGEEVLQHLIRNPLVVVPIVFKRLKEKNEEWRRVKKEMNKEWKKTIVENFTGSLDAKCFVYGKEIEQVFSMDRLLEECAKAKFFAKHPSKIHRHPATNMFLPDFHLFNPDPELALFQPHLSVLVSKSMPHKLAKILLNAYFSRDEKYSTDLKLFDKVWTEFISSWFGLPLQDSPAENVSAASTATFTPGQRVQTAVGDGRILSVADCASLRYLVKFSFGVGYVSRGAVDHLLSASDADMDISADDTADDTQLMSDDIQVLFGTEKIYLFMRLYVLLVTMLYQAKGAVADKPDAFTGVMSSLIDLLQDIPFDPKAFQEECTKNIDSDVYNFVAIPPLVEKCAAALVKMAKEDCLENLHQCSQLKLKDLNQLRALSLGITDHAIYRLQIQLSASQVFFSYLPVGMELQLTTPMDVNPSEYDAKRPLDAGKLPLVISDEANQENMVVEPEQKRKKTEE</sequence>
<dbReference type="InterPro" id="IPR039774">
    <property type="entry name" value="Sin3-like"/>
</dbReference>
<evidence type="ECO:0000256" key="5">
    <source>
        <dbReference type="SAM" id="MobiDB-lite"/>
    </source>
</evidence>
<dbReference type="PROSITE" id="PS51477">
    <property type="entry name" value="PAH"/>
    <property type="match status" value="1"/>
</dbReference>
<evidence type="ECO:0000256" key="2">
    <source>
        <dbReference type="ARBA" id="ARBA00022737"/>
    </source>
</evidence>
<feature type="compositionally biased region" description="Basic residues" evidence="5">
    <location>
        <begin position="7"/>
        <end position="18"/>
    </location>
</feature>
<evidence type="ECO:0000256" key="3">
    <source>
        <dbReference type="ARBA" id="ARBA00023242"/>
    </source>
</evidence>
<evidence type="ECO:0000313" key="7">
    <source>
        <dbReference type="EMBL" id="KAL3797186.1"/>
    </source>
</evidence>
<dbReference type="PANTHER" id="PTHR12346">
    <property type="entry name" value="SIN3B-RELATED"/>
    <property type="match status" value="1"/>
</dbReference>
<evidence type="ECO:0000259" key="6">
    <source>
        <dbReference type="SMART" id="SM00761"/>
    </source>
</evidence>
<dbReference type="SMART" id="SM00761">
    <property type="entry name" value="HDAC_interact"/>
    <property type="match status" value="1"/>
</dbReference>
<dbReference type="EMBL" id="JALLAZ020000358">
    <property type="protein sequence ID" value="KAL3797186.1"/>
    <property type="molecule type" value="Genomic_DNA"/>
</dbReference>
<evidence type="ECO:0000256" key="4">
    <source>
        <dbReference type="PROSITE-ProRule" id="PRU00810"/>
    </source>
</evidence>
<evidence type="ECO:0000256" key="1">
    <source>
        <dbReference type="ARBA" id="ARBA00004123"/>
    </source>
</evidence>
<dbReference type="Pfam" id="PF02671">
    <property type="entry name" value="PAH"/>
    <property type="match status" value="1"/>
</dbReference>
<accession>A0ABD3QBD0</accession>
<dbReference type="InterPro" id="IPR003822">
    <property type="entry name" value="PAH"/>
</dbReference>
<proteinExistence type="predicted"/>
<dbReference type="GO" id="GO:0005634">
    <property type="term" value="C:nucleus"/>
    <property type="evidence" value="ECO:0007669"/>
    <property type="project" value="UniProtKB-SubCell"/>
</dbReference>
<dbReference type="Gene3D" id="1.20.1160.11">
    <property type="entry name" value="Paired amphipathic helix"/>
    <property type="match status" value="2"/>
</dbReference>
<comment type="subcellular location">
    <subcellularLocation>
        <location evidence="1 4">Nucleus</location>
    </subcellularLocation>
</comment>
<feature type="domain" description="Histone deacetylase interacting" evidence="6">
    <location>
        <begin position="460"/>
        <end position="573"/>
    </location>
</feature>
<comment type="caution">
    <text evidence="7">The sequence shown here is derived from an EMBL/GenBank/DDBJ whole genome shotgun (WGS) entry which is preliminary data.</text>
</comment>
<feature type="compositionally biased region" description="Low complexity" evidence="5">
    <location>
        <begin position="75"/>
        <end position="87"/>
    </location>
</feature>
<feature type="compositionally biased region" description="Low complexity" evidence="5">
    <location>
        <begin position="214"/>
        <end position="223"/>
    </location>
</feature>
<organism evidence="7 8">
    <name type="scientific">Stephanodiscus triporus</name>
    <dbReference type="NCBI Taxonomy" id="2934178"/>
    <lineage>
        <taxon>Eukaryota</taxon>
        <taxon>Sar</taxon>
        <taxon>Stramenopiles</taxon>
        <taxon>Ochrophyta</taxon>
        <taxon>Bacillariophyta</taxon>
        <taxon>Coscinodiscophyceae</taxon>
        <taxon>Thalassiosirophycidae</taxon>
        <taxon>Stephanodiscales</taxon>
        <taxon>Stephanodiscaceae</taxon>
        <taxon>Stephanodiscus</taxon>
    </lineage>
</organism>
<feature type="region of interest" description="Disordered" evidence="5">
    <location>
        <begin position="1"/>
        <end position="87"/>
    </location>
</feature>
<feature type="compositionally biased region" description="Gly residues" evidence="5">
    <location>
        <begin position="224"/>
        <end position="236"/>
    </location>
</feature>
<keyword evidence="3 4" id="KW-0539">Nucleus</keyword>
<feature type="compositionally biased region" description="Basic and acidic residues" evidence="5">
    <location>
        <begin position="281"/>
        <end position="291"/>
    </location>
</feature>
<feature type="region of interest" description="Disordered" evidence="5">
    <location>
        <begin position="191"/>
        <end position="292"/>
    </location>
</feature>
<keyword evidence="2" id="KW-0677">Repeat</keyword>
<dbReference type="InterPro" id="IPR036600">
    <property type="entry name" value="PAH_sf"/>
</dbReference>
<feature type="compositionally biased region" description="Gly residues" evidence="5">
    <location>
        <begin position="25"/>
        <end position="48"/>
    </location>
</feature>